<sequence>MKKENQVVIEYVISELRDSWPSVGSGFECILSDLCSENSEGNIIFLGFVSSSIFLGFESSESVGTLPGSESSGLLSSGSSFLPSSKSSEFNVAAPAFDHENINKNAVQHAVDAYSKQHSFAAIKLYKDLDLVDKSIIRHCDY</sequence>
<reference evidence="1" key="1">
    <citation type="submission" date="2021-06" db="EMBL/GenBank/DDBJ databases">
        <authorList>
            <person name="Kallberg Y."/>
            <person name="Tangrot J."/>
            <person name="Rosling A."/>
        </authorList>
    </citation>
    <scope>NUCLEOTIDE SEQUENCE</scope>
    <source>
        <strain evidence="1">IN212</strain>
    </source>
</reference>
<name>A0A9N9J9A9_9GLOM</name>
<keyword evidence="2" id="KW-1185">Reference proteome</keyword>
<accession>A0A9N9J9A9</accession>
<proteinExistence type="predicted"/>
<feature type="non-terminal residue" evidence="1">
    <location>
        <position position="142"/>
    </location>
</feature>
<dbReference type="Proteomes" id="UP000789396">
    <property type="component" value="Unassembled WGS sequence"/>
</dbReference>
<dbReference type="AlphaFoldDB" id="A0A9N9J9A9"/>
<evidence type="ECO:0000313" key="1">
    <source>
        <dbReference type="EMBL" id="CAG8765386.1"/>
    </source>
</evidence>
<comment type="caution">
    <text evidence="1">The sequence shown here is derived from an EMBL/GenBank/DDBJ whole genome shotgun (WGS) entry which is preliminary data.</text>
</comment>
<protein>
    <submittedName>
        <fullName evidence="1">19174_t:CDS:1</fullName>
    </submittedName>
</protein>
<evidence type="ECO:0000313" key="2">
    <source>
        <dbReference type="Proteomes" id="UP000789396"/>
    </source>
</evidence>
<dbReference type="EMBL" id="CAJVPZ010043278">
    <property type="protein sequence ID" value="CAG8765386.1"/>
    <property type="molecule type" value="Genomic_DNA"/>
</dbReference>
<gene>
    <name evidence="1" type="ORF">RFULGI_LOCUS14636</name>
</gene>
<organism evidence="1 2">
    <name type="scientific">Racocetra fulgida</name>
    <dbReference type="NCBI Taxonomy" id="60492"/>
    <lineage>
        <taxon>Eukaryota</taxon>
        <taxon>Fungi</taxon>
        <taxon>Fungi incertae sedis</taxon>
        <taxon>Mucoromycota</taxon>
        <taxon>Glomeromycotina</taxon>
        <taxon>Glomeromycetes</taxon>
        <taxon>Diversisporales</taxon>
        <taxon>Gigasporaceae</taxon>
        <taxon>Racocetra</taxon>
    </lineage>
</organism>